<evidence type="ECO:0000259" key="3">
    <source>
        <dbReference type="PROSITE" id="PS50076"/>
    </source>
</evidence>
<dbReference type="PRINTS" id="PR00625">
    <property type="entry name" value="JDOMAIN"/>
</dbReference>
<feature type="compositionally biased region" description="Low complexity" evidence="1">
    <location>
        <begin position="71"/>
        <end position="80"/>
    </location>
</feature>
<keyword evidence="2" id="KW-1133">Transmembrane helix</keyword>
<evidence type="ECO:0000313" key="4">
    <source>
        <dbReference type="EMBL" id="MDD9206419.1"/>
    </source>
</evidence>
<evidence type="ECO:0000256" key="2">
    <source>
        <dbReference type="SAM" id="Phobius"/>
    </source>
</evidence>
<sequence>MQDATHYDVLGIPRTAGPDEIRRAFRREARRHHPDMNDGATSSRYLAIAQAYEVLSDPAERRSYDATLRTPAASRSRSPGGRSGRVFTTAPRPERDPEPVWPHPTDPMPAPAGRVHLKGPAPARWWFPVLGLALVVGALFVPDLWVQGLAVVVGAALIGVFVRRRGRLVPAVPAHEARTTRSWGEPGTGCAAGTEPLRGSPDVCRNTAQVLTAELGDIPGLRVFHGVRIPDAGVVDHVLVCGGKVAVVASRETATPSLGWWRGRISGGTTEEAPVSLDTVRRTNSALGSVNVAGWILVYGPGATVSNRGAPPYVRLQTAGRGIGEIRNWLLADNDARVVDRVLLHRLTELLVTDEDR</sequence>
<dbReference type="CDD" id="cd06257">
    <property type="entry name" value="DnaJ"/>
    <property type="match status" value="1"/>
</dbReference>
<dbReference type="PANTHER" id="PTHR44825">
    <property type="match status" value="1"/>
</dbReference>
<organism evidence="4 5">
    <name type="scientific">Georgenia halotolerans</name>
    <dbReference type="NCBI Taxonomy" id="3028317"/>
    <lineage>
        <taxon>Bacteria</taxon>
        <taxon>Bacillati</taxon>
        <taxon>Actinomycetota</taxon>
        <taxon>Actinomycetes</taxon>
        <taxon>Micrococcales</taxon>
        <taxon>Bogoriellaceae</taxon>
        <taxon>Georgenia</taxon>
    </lineage>
</organism>
<feature type="transmembrane region" description="Helical" evidence="2">
    <location>
        <begin position="146"/>
        <end position="162"/>
    </location>
</feature>
<protein>
    <submittedName>
        <fullName evidence="4">J domain-containing protein</fullName>
    </submittedName>
</protein>
<keyword evidence="2" id="KW-0812">Transmembrane</keyword>
<name>A0ABT5TWH8_9MICO</name>
<dbReference type="PANTHER" id="PTHR44825:SF1">
    <property type="entry name" value="DNAJ HOMOLOG SUBFAMILY C MEMBER 4"/>
    <property type="match status" value="1"/>
</dbReference>
<dbReference type="SMART" id="SM00271">
    <property type="entry name" value="DnaJ"/>
    <property type="match status" value="1"/>
</dbReference>
<keyword evidence="5" id="KW-1185">Reference proteome</keyword>
<comment type="caution">
    <text evidence="4">The sequence shown here is derived from an EMBL/GenBank/DDBJ whole genome shotgun (WGS) entry which is preliminary data.</text>
</comment>
<reference evidence="4" key="1">
    <citation type="submission" date="2023-02" db="EMBL/GenBank/DDBJ databases">
        <title>Georgenia sp.10Sc9-8, isolated from a soil sample collected from the Taklamakan desert.</title>
        <authorList>
            <person name="Liu S."/>
        </authorList>
    </citation>
    <scope>NUCLEOTIDE SEQUENCE</scope>
    <source>
        <strain evidence="4">10Sc9-8</strain>
    </source>
</reference>
<dbReference type="Gene3D" id="1.10.287.110">
    <property type="entry name" value="DnaJ domain"/>
    <property type="match status" value="1"/>
</dbReference>
<proteinExistence type="predicted"/>
<dbReference type="InterPro" id="IPR001623">
    <property type="entry name" value="DnaJ_domain"/>
</dbReference>
<accession>A0ABT5TWH8</accession>
<dbReference type="Pfam" id="PF00226">
    <property type="entry name" value="DnaJ"/>
    <property type="match status" value="1"/>
</dbReference>
<feature type="domain" description="J" evidence="3">
    <location>
        <begin position="5"/>
        <end position="68"/>
    </location>
</feature>
<gene>
    <name evidence="4" type="ORF">PU560_08045</name>
</gene>
<evidence type="ECO:0000256" key="1">
    <source>
        <dbReference type="SAM" id="MobiDB-lite"/>
    </source>
</evidence>
<feature type="transmembrane region" description="Helical" evidence="2">
    <location>
        <begin position="123"/>
        <end position="140"/>
    </location>
</feature>
<dbReference type="InterPro" id="IPR052763">
    <property type="entry name" value="DnaJ_C4"/>
</dbReference>
<keyword evidence="2" id="KW-0472">Membrane</keyword>
<dbReference type="PROSITE" id="PS50076">
    <property type="entry name" value="DNAJ_2"/>
    <property type="match status" value="1"/>
</dbReference>
<dbReference type="SUPFAM" id="SSF46565">
    <property type="entry name" value="Chaperone J-domain"/>
    <property type="match status" value="1"/>
</dbReference>
<evidence type="ECO:0000313" key="5">
    <source>
        <dbReference type="Proteomes" id="UP001165561"/>
    </source>
</evidence>
<dbReference type="Proteomes" id="UP001165561">
    <property type="component" value="Unassembled WGS sequence"/>
</dbReference>
<dbReference type="EMBL" id="JARACI010000878">
    <property type="protein sequence ID" value="MDD9206419.1"/>
    <property type="molecule type" value="Genomic_DNA"/>
</dbReference>
<dbReference type="InterPro" id="IPR036869">
    <property type="entry name" value="J_dom_sf"/>
</dbReference>
<feature type="region of interest" description="Disordered" evidence="1">
    <location>
        <begin position="63"/>
        <end position="105"/>
    </location>
</feature>